<protein>
    <submittedName>
        <fullName evidence="1">Uncharacterized protein</fullName>
    </submittedName>
</protein>
<evidence type="ECO:0000313" key="2">
    <source>
        <dbReference type="Proteomes" id="UP001497535"/>
    </source>
</evidence>
<name>A0ACB0Z0U5_MELEN</name>
<dbReference type="EMBL" id="CAVMJV010000021">
    <property type="protein sequence ID" value="CAK5070789.1"/>
    <property type="molecule type" value="Genomic_DNA"/>
</dbReference>
<evidence type="ECO:0000313" key="1">
    <source>
        <dbReference type="EMBL" id="CAK5070789.1"/>
    </source>
</evidence>
<proteinExistence type="predicted"/>
<reference evidence="1" key="1">
    <citation type="submission" date="2023-11" db="EMBL/GenBank/DDBJ databases">
        <authorList>
            <person name="Poullet M."/>
        </authorList>
    </citation>
    <scope>NUCLEOTIDE SEQUENCE</scope>
    <source>
        <strain evidence="1">E1834</strain>
    </source>
</reference>
<sequence>MSRLERAGLIKKQYLCSFPPINRISGRKNVRVVGSPTSTLLYQGKIMCREKGFRFLENPWVSGYKRKPRNKNNLPDTRTDTPDLGQMLYIDRWAGTRKKVRVGFIVVSKNLFELKKKSPMNQKILF</sequence>
<comment type="caution">
    <text evidence="1">The sequence shown here is derived from an EMBL/GenBank/DDBJ whole genome shotgun (WGS) entry which is preliminary data.</text>
</comment>
<dbReference type="Proteomes" id="UP001497535">
    <property type="component" value="Unassembled WGS sequence"/>
</dbReference>
<keyword evidence="2" id="KW-1185">Reference proteome</keyword>
<organism evidence="1 2">
    <name type="scientific">Meloidogyne enterolobii</name>
    <name type="common">Root-knot nematode worm</name>
    <name type="synonym">Meloidogyne mayaguensis</name>
    <dbReference type="NCBI Taxonomy" id="390850"/>
    <lineage>
        <taxon>Eukaryota</taxon>
        <taxon>Metazoa</taxon>
        <taxon>Ecdysozoa</taxon>
        <taxon>Nematoda</taxon>
        <taxon>Chromadorea</taxon>
        <taxon>Rhabditida</taxon>
        <taxon>Tylenchina</taxon>
        <taxon>Tylenchomorpha</taxon>
        <taxon>Tylenchoidea</taxon>
        <taxon>Meloidogynidae</taxon>
        <taxon>Meloidogyninae</taxon>
        <taxon>Meloidogyne</taxon>
    </lineage>
</organism>
<gene>
    <name evidence="1" type="ORF">MENTE1834_LOCUS18741</name>
</gene>
<accession>A0ACB0Z0U5</accession>